<dbReference type="RefSeq" id="WP_133828682.1">
    <property type="nucleotide sequence ID" value="NZ_BAABHR010000040.1"/>
</dbReference>
<dbReference type="GO" id="GO:0006629">
    <property type="term" value="P:lipid metabolic process"/>
    <property type="evidence" value="ECO:0007669"/>
    <property type="project" value="InterPro"/>
</dbReference>
<evidence type="ECO:0000259" key="1">
    <source>
        <dbReference type="PROSITE" id="PS51704"/>
    </source>
</evidence>
<sequence>MTRAHHPNTRHPYLAGRTPRAFAHRGWHIGDLAGLENSLLAFRRAVDEGYTHLETDVHATADGVLVVHHDATLRRVAGHPGVLRTMPWADLAGVRLRGREPLPRLEEVLEALPGTFFNVDLKAPGTLEPMLKLLERDDVAERVAVASMDERRLQAVRARFGDRVVTGIATRSAVRLRARAASPSPLRRALPVRGDLAQLPVRFGALPVVEPSLIAAAHEIGVEVHAWTVDRTSEMHRLLDLGVDGLMTDRPDLLRDVLVTRGAWPGHNRRRVGVDEDG</sequence>
<comment type="caution">
    <text evidence="2">The sequence shown here is derived from an EMBL/GenBank/DDBJ whole genome shotgun (WGS) entry which is preliminary data.</text>
</comment>
<dbReference type="Pfam" id="PF03009">
    <property type="entry name" value="GDPD"/>
    <property type="match status" value="1"/>
</dbReference>
<gene>
    <name evidence="2" type="ORF">EV188_10862</name>
</gene>
<reference evidence="2 3" key="1">
    <citation type="submission" date="2019-03" db="EMBL/GenBank/DDBJ databases">
        <title>Genomic Encyclopedia of Type Strains, Phase IV (KMG-IV): sequencing the most valuable type-strain genomes for metagenomic binning, comparative biology and taxonomic classification.</title>
        <authorList>
            <person name="Goeker M."/>
        </authorList>
    </citation>
    <scope>NUCLEOTIDE SEQUENCE [LARGE SCALE GENOMIC DNA]</scope>
    <source>
        <strain evidence="2 3">DSM 45775</strain>
    </source>
</reference>
<dbReference type="InterPro" id="IPR030395">
    <property type="entry name" value="GP_PDE_dom"/>
</dbReference>
<dbReference type="SUPFAM" id="SSF51695">
    <property type="entry name" value="PLC-like phosphodiesterases"/>
    <property type="match status" value="1"/>
</dbReference>
<evidence type="ECO:0000313" key="3">
    <source>
        <dbReference type="Proteomes" id="UP000295705"/>
    </source>
</evidence>
<dbReference type="Gene3D" id="3.20.20.190">
    <property type="entry name" value="Phosphatidylinositol (PI) phosphodiesterase"/>
    <property type="match status" value="1"/>
</dbReference>
<name>A0A4R6UWL0_9PSEU</name>
<organism evidence="2 3">
    <name type="scientific">Actinomycetospora succinea</name>
    <dbReference type="NCBI Taxonomy" id="663603"/>
    <lineage>
        <taxon>Bacteria</taxon>
        <taxon>Bacillati</taxon>
        <taxon>Actinomycetota</taxon>
        <taxon>Actinomycetes</taxon>
        <taxon>Pseudonocardiales</taxon>
        <taxon>Pseudonocardiaceae</taxon>
        <taxon>Actinomycetospora</taxon>
    </lineage>
</organism>
<keyword evidence="3" id="KW-1185">Reference proteome</keyword>
<dbReference type="AlphaFoldDB" id="A0A4R6UWL0"/>
<dbReference type="Proteomes" id="UP000295705">
    <property type="component" value="Unassembled WGS sequence"/>
</dbReference>
<dbReference type="PROSITE" id="PS51704">
    <property type="entry name" value="GP_PDE"/>
    <property type="match status" value="1"/>
</dbReference>
<dbReference type="GO" id="GO:0008081">
    <property type="term" value="F:phosphoric diester hydrolase activity"/>
    <property type="evidence" value="ECO:0007669"/>
    <property type="project" value="InterPro"/>
</dbReference>
<dbReference type="PANTHER" id="PTHR46211">
    <property type="entry name" value="GLYCEROPHOSPHORYL DIESTER PHOSPHODIESTERASE"/>
    <property type="match status" value="1"/>
</dbReference>
<dbReference type="InterPro" id="IPR017946">
    <property type="entry name" value="PLC-like_Pdiesterase_TIM-brl"/>
</dbReference>
<protein>
    <submittedName>
        <fullName evidence="2">Glycerophosphoryl diester phosphodiesterase</fullName>
    </submittedName>
</protein>
<dbReference type="EMBL" id="SNYO01000008">
    <property type="protein sequence ID" value="TDQ51702.1"/>
    <property type="molecule type" value="Genomic_DNA"/>
</dbReference>
<dbReference type="OrthoDB" id="5241788at2"/>
<feature type="domain" description="GP-PDE" evidence="1">
    <location>
        <begin position="19"/>
        <end position="258"/>
    </location>
</feature>
<dbReference type="PANTHER" id="PTHR46211:SF14">
    <property type="entry name" value="GLYCEROPHOSPHODIESTER PHOSPHODIESTERASE"/>
    <property type="match status" value="1"/>
</dbReference>
<evidence type="ECO:0000313" key="2">
    <source>
        <dbReference type="EMBL" id="TDQ51702.1"/>
    </source>
</evidence>
<proteinExistence type="predicted"/>
<accession>A0A4R6UWL0</accession>